<reference evidence="6 7" key="1">
    <citation type="submission" date="2020-02" db="EMBL/GenBank/DDBJ databases">
        <title>Draft genome sequence of Haematococcus lacustris strain NIES-144.</title>
        <authorList>
            <person name="Morimoto D."/>
            <person name="Nakagawa S."/>
            <person name="Yoshida T."/>
            <person name="Sawayama S."/>
        </authorList>
    </citation>
    <scope>NUCLEOTIDE SEQUENCE [LARGE SCALE GENOMIC DNA]</scope>
    <source>
        <strain evidence="6 7">NIES-144</strain>
    </source>
</reference>
<feature type="non-terminal residue" evidence="6">
    <location>
        <position position="1"/>
    </location>
</feature>
<feature type="non-terminal residue" evidence="6">
    <location>
        <position position="154"/>
    </location>
</feature>
<evidence type="ECO:0000256" key="1">
    <source>
        <dbReference type="ARBA" id="ARBA00001966"/>
    </source>
</evidence>
<protein>
    <submittedName>
        <fullName evidence="6">Uncharacterized protein</fullName>
    </submittedName>
</protein>
<organism evidence="6 7">
    <name type="scientific">Haematococcus lacustris</name>
    <name type="common">Green alga</name>
    <name type="synonym">Haematococcus pluvialis</name>
    <dbReference type="NCBI Taxonomy" id="44745"/>
    <lineage>
        <taxon>Eukaryota</taxon>
        <taxon>Viridiplantae</taxon>
        <taxon>Chlorophyta</taxon>
        <taxon>core chlorophytes</taxon>
        <taxon>Chlorophyceae</taxon>
        <taxon>CS clade</taxon>
        <taxon>Chlamydomonadales</taxon>
        <taxon>Haematococcaceae</taxon>
        <taxon>Haematococcus</taxon>
    </lineage>
</organism>
<dbReference type="InterPro" id="IPR042263">
    <property type="entry name" value="DPH1/DPH2_1"/>
</dbReference>
<accession>A0A699YST2</accession>
<evidence type="ECO:0000256" key="2">
    <source>
        <dbReference type="ARBA" id="ARBA00005156"/>
    </source>
</evidence>
<dbReference type="NCBIfam" id="TIGR00322">
    <property type="entry name" value="diphth2_R"/>
    <property type="match status" value="1"/>
</dbReference>
<name>A0A699YST2_HAELA</name>
<dbReference type="Gene3D" id="3.40.50.11860">
    <property type="entry name" value="Diphthamide synthesis DPH1/DPH2 domain 3"/>
    <property type="match status" value="1"/>
</dbReference>
<dbReference type="AlphaFoldDB" id="A0A699YST2"/>
<sequence>SLCSFRTVFYRIPREWPVRCKSCWDQGTRYGYTALPQVAVLADTAFNAESVDEVAAQHMSADCVVQFGRSSLAPTAHIPAIHAVCVSAAAQCVQEGLDTATRALLKRRYFLVEKAREASLVGILVGTTASPGLAQAMAALRRLIKAAGKQGRHL</sequence>
<evidence type="ECO:0000256" key="5">
    <source>
        <dbReference type="ARBA" id="ARBA00023014"/>
    </source>
</evidence>
<comment type="cofactor">
    <cofactor evidence="1">
        <name>[4Fe-4S] cluster</name>
        <dbReference type="ChEBI" id="CHEBI:49883"/>
    </cofactor>
</comment>
<evidence type="ECO:0000313" key="6">
    <source>
        <dbReference type="EMBL" id="GFH06162.1"/>
    </source>
</evidence>
<dbReference type="Pfam" id="PF01866">
    <property type="entry name" value="Diphthamide_syn"/>
    <property type="match status" value="1"/>
</dbReference>
<dbReference type="InterPro" id="IPR016435">
    <property type="entry name" value="DPH1/DPH2"/>
</dbReference>
<dbReference type="GO" id="GO:0051536">
    <property type="term" value="F:iron-sulfur cluster binding"/>
    <property type="evidence" value="ECO:0007669"/>
    <property type="project" value="UniProtKB-KW"/>
</dbReference>
<keyword evidence="3" id="KW-0479">Metal-binding</keyword>
<evidence type="ECO:0000256" key="4">
    <source>
        <dbReference type="ARBA" id="ARBA00023004"/>
    </source>
</evidence>
<keyword evidence="4" id="KW-0408">Iron</keyword>
<dbReference type="InterPro" id="IPR042265">
    <property type="entry name" value="DPH1/DPH2_3"/>
</dbReference>
<dbReference type="UniPathway" id="UPA00559"/>
<keyword evidence="7" id="KW-1185">Reference proteome</keyword>
<dbReference type="PANTHER" id="PTHR10762">
    <property type="entry name" value="DIPHTHAMIDE BIOSYNTHESIS PROTEIN"/>
    <property type="match status" value="1"/>
</dbReference>
<comment type="pathway">
    <text evidence="2">Protein modification; peptidyl-diphthamide biosynthesis.</text>
</comment>
<dbReference type="Proteomes" id="UP000485058">
    <property type="component" value="Unassembled WGS sequence"/>
</dbReference>
<proteinExistence type="predicted"/>
<dbReference type="Gene3D" id="3.40.50.11840">
    <property type="entry name" value="Diphthamide synthesis DPH1/DPH2 domain 1"/>
    <property type="match status" value="1"/>
</dbReference>
<evidence type="ECO:0000313" key="7">
    <source>
        <dbReference type="Proteomes" id="UP000485058"/>
    </source>
</evidence>
<dbReference type="GO" id="GO:0046872">
    <property type="term" value="F:metal ion binding"/>
    <property type="evidence" value="ECO:0007669"/>
    <property type="project" value="UniProtKB-KW"/>
</dbReference>
<evidence type="ECO:0000256" key="3">
    <source>
        <dbReference type="ARBA" id="ARBA00022723"/>
    </source>
</evidence>
<dbReference type="GO" id="GO:0017183">
    <property type="term" value="P:protein histidyl modification to diphthamide"/>
    <property type="evidence" value="ECO:0007669"/>
    <property type="project" value="UniProtKB-UniPathway"/>
</dbReference>
<dbReference type="PANTHER" id="PTHR10762:SF2">
    <property type="entry name" value="2-(3-AMINO-3-CARBOXYPROPYL)HISTIDINE SYNTHASE SUBUNIT 2"/>
    <property type="match status" value="1"/>
</dbReference>
<dbReference type="GO" id="GO:0090560">
    <property type="term" value="F:2-(3-amino-3-carboxypropyl)histidine synthase activity"/>
    <property type="evidence" value="ECO:0007669"/>
    <property type="project" value="InterPro"/>
</dbReference>
<comment type="caution">
    <text evidence="6">The sequence shown here is derived from an EMBL/GenBank/DDBJ whole genome shotgun (WGS) entry which is preliminary data.</text>
</comment>
<gene>
    <name evidence="6" type="ORF">HaLaN_00745</name>
</gene>
<keyword evidence="5" id="KW-0411">Iron-sulfur</keyword>
<dbReference type="EMBL" id="BLLF01000025">
    <property type="protein sequence ID" value="GFH06162.1"/>
    <property type="molecule type" value="Genomic_DNA"/>
</dbReference>